<name>A0A6A2X0C9_HIBSY</name>
<protein>
    <submittedName>
        <fullName evidence="2">Uncharacterized protein</fullName>
    </submittedName>
</protein>
<evidence type="ECO:0000313" key="3">
    <source>
        <dbReference type="Proteomes" id="UP000436088"/>
    </source>
</evidence>
<feature type="region of interest" description="Disordered" evidence="1">
    <location>
        <begin position="1"/>
        <end position="35"/>
    </location>
</feature>
<evidence type="ECO:0000313" key="2">
    <source>
        <dbReference type="EMBL" id="KAE8667671.1"/>
    </source>
</evidence>
<proteinExistence type="predicted"/>
<accession>A0A6A2X0C9</accession>
<sequence length="48" mass="5246">MTATTITIAKATTNEKGHDKGNIGDSNSGGKGDDKYRVRDFKVDFRDL</sequence>
<gene>
    <name evidence="2" type="ORF">F3Y22_tig00112383pilonHSYRG00274</name>
</gene>
<feature type="compositionally biased region" description="Low complexity" evidence="1">
    <location>
        <begin position="1"/>
        <end position="12"/>
    </location>
</feature>
<comment type="caution">
    <text evidence="2">The sequence shown here is derived from an EMBL/GenBank/DDBJ whole genome shotgun (WGS) entry which is preliminary data.</text>
</comment>
<feature type="compositionally biased region" description="Basic and acidic residues" evidence="1">
    <location>
        <begin position="13"/>
        <end position="22"/>
    </location>
</feature>
<dbReference type="AlphaFoldDB" id="A0A6A2X0C9"/>
<evidence type="ECO:0000256" key="1">
    <source>
        <dbReference type="SAM" id="MobiDB-lite"/>
    </source>
</evidence>
<dbReference type="EMBL" id="VEPZ02001568">
    <property type="protein sequence ID" value="KAE8667671.1"/>
    <property type="molecule type" value="Genomic_DNA"/>
</dbReference>
<organism evidence="2 3">
    <name type="scientific">Hibiscus syriacus</name>
    <name type="common">Rose of Sharon</name>
    <dbReference type="NCBI Taxonomy" id="106335"/>
    <lineage>
        <taxon>Eukaryota</taxon>
        <taxon>Viridiplantae</taxon>
        <taxon>Streptophyta</taxon>
        <taxon>Embryophyta</taxon>
        <taxon>Tracheophyta</taxon>
        <taxon>Spermatophyta</taxon>
        <taxon>Magnoliopsida</taxon>
        <taxon>eudicotyledons</taxon>
        <taxon>Gunneridae</taxon>
        <taxon>Pentapetalae</taxon>
        <taxon>rosids</taxon>
        <taxon>malvids</taxon>
        <taxon>Malvales</taxon>
        <taxon>Malvaceae</taxon>
        <taxon>Malvoideae</taxon>
        <taxon>Hibiscus</taxon>
    </lineage>
</organism>
<dbReference type="Proteomes" id="UP000436088">
    <property type="component" value="Unassembled WGS sequence"/>
</dbReference>
<keyword evidence="3" id="KW-1185">Reference proteome</keyword>
<reference evidence="2" key="1">
    <citation type="submission" date="2019-09" db="EMBL/GenBank/DDBJ databases">
        <title>Draft genome information of white flower Hibiscus syriacus.</title>
        <authorList>
            <person name="Kim Y.-M."/>
        </authorList>
    </citation>
    <scope>NUCLEOTIDE SEQUENCE [LARGE SCALE GENOMIC DNA]</scope>
    <source>
        <strain evidence="2">YM2019G1</strain>
    </source>
</reference>